<keyword evidence="4 8" id="KW-0028">Amino-acid biosynthesis</keyword>
<protein>
    <recommendedName>
        <fullName evidence="8">Amino-acid acetyltransferase</fullName>
        <ecNumber evidence="8">2.3.1.1</ecNumber>
    </recommendedName>
    <alternativeName>
        <fullName evidence="8">N-acetylglutamate synthase</fullName>
        <shortName evidence="8">AGS</shortName>
        <shortName evidence="8">NAGS</shortName>
    </alternativeName>
</protein>
<feature type="domain" description="N-acetyltransferase" evidence="9">
    <location>
        <begin position="290"/>
        <end position="429"/>
    </location>
</feature>
<comment type="miscellaneous">
    <text evidence="8">In bacteria which possess the bifunctional enzyme ornithine acetyltransferase/N-acetylglutamate synthase (ArgJ), ArgA fulfills an anaplerotic role.</text>
</comment>
<keyword evidence="6 8" id="KW-0012">Acyltransferase</keyword>
<dbReference type="GO" id="GO:0005737">
    <property type="term" value="C:cytoplasm"/>
    <property type="evidence" value="ECO:0007669"/>
    <property type="project" value="UniProtKB-SubCell"/>
</dbReference>
<dbReference type="InterPro" id="IPR016181">
    <property type="entry name" value="Acyl_CoA_acyltransferase"/>
</dbReference>
<dbReference type="InterPro" id="IPR033719">
    <property type="entry name" value="NAGS_kin"/>
</dbReference>
<dbReference type="AlphaFoldDB" id="A0A1E8FBF7"/>
<dbReference type="SUPFAM" id="SSF53633">
    <property type="entry name" value="Carbamate kinase-like"/>
    <property type="match status" value="1"/>
</dbReference>
<dbReference type="Pfam" id="PF00583">
    <property type="entry name" value="Acetyltransf_1"/>
    <property type="match status" value="1"/>
</dbReference>
<dbReference type="PANTHER" id="PTHR30602:SF12">
    <property type="entry name" value="AMINO-ACID ACETYLTRANSFERASE NAGS1, CHLOROPLASTIC-RELATED"/>
    <property type="match status" value="1"/>
</dbReference>
<gene>
    <name evidence="8" type="primary">argA</name>
    <name evidence="10" type="ORF">BFC17_02995</name>
</gene>
<dbReference type="GO" id="GO:0004042">
    <property type="term" value="F:L-glutamate N-acetyltransferase activity"/>
    <property type="evidence" value="ECO:0007669"/>
    <property type="project" value="UniProtKB-UniRule"/>
</dbReference>
<dbReference type="Proteomes" id="UP000176037">
    <property type="component" value="Unassembled WGS sequence"/>
</dbReference>
<dbReference type="SUPFAM" id="SSF55729">
    <property type="entry name" value="Acyl-CoA N-acyltransferases (Nat)"/>
    <property type="match status" value="1"/>
</dbReference>
<comment type="caution">
    <text evidence="10">The sequence shown here is derived from an EMBL/GenBank/DDBJ whole genome shotgun (WGS) entry which is preliminary data.</text>
</comment>
<dbReference type="PIRSF" id="PIRSF000423">
    <property type="entry name" value="ArgA"/>
    <property type="match status" value="1"/>
</dbReference>
<name>A0A1E8FBF7_9ALTE</name>
<dbReference type="PROSITE" id="PS51186">
    <property type="entry name" value="GNAT"/>
    <property type="match status" value="1"/>
</dbReference>
<dbReference type="NCBIfam" id="TIGR01890">
    <property type="entry name" value="N-Ac-Glu-synth"/>
    <property type="match status" value="1"/>
</dbReference>
<accession>A0A1E8FBF7</accession>
<comment type="similarity">
    <text evidence="2 8">Belongs to the acetyltransferase family. ArgA subfamily.</text>
</comment>
<evidence type="ECO:0000256" key="3">
    <source>
        <dbReference type="ARBA" id="ARBA00022571"/>
    </source>
</evidence>
<dbReference type="Gene3D" id="3.40.630.30">
    <property type="match status" value="1"/>
</dbReference>
<dbReference type="UniPathway" id="UPA00068">
    <property type="reaction ID" value="UER00106"/>
</dbReference>
<dbReference type="EMBL" id="MJIC01000015">
    <property type="protein sequence ID" value="OFI33245.1"/>
    <property type="molecule type" value="Genomic_DNA"/>
</dbReference>
<organism evidence="10 11">
    <name type="scientific">Alteromonas lipolytica</name>
    <dbReference type="NCBI Taxonomy" id="1856405"/>
    <lineage>
        <taxon>Bacteria</taxon>
        <taxon>Pseudomonadati</taxon>
        <taxon>Pseudomonadota</taxon>
        <taxon>Gammaproteobacteria</taxon>
        <taxon>Alteromonadales</taxon>
        <taxon>Alteromonadaceae</taxon>
        <taxon>Alteromonas/Salinimonas group</taxon>
        <taxon>Alteromonas</taxon>
    </lineage>
</organism>
<comment type="subcellular location">
    <subcellularLocation>
        <location evidence="8">Cytoplasm</location>
    </subcellularLocation>
</comment>
<dbReference type="HAMAP" id="MF_01105">
    <property type="entry name" value="N_acetyl_glu_synth"/>
    <property type="match status" value="1"/>
</dbReference>
<proteinExistence type="inferred from homology"/>
<dbReference type="STRING" id="1856405.BFC17_02995"/>
<dbReference type="EC" id="2.3.1.1" evidence="8"/>
<evidence type="ECO:0000313" key="10">
    <source>
        <dbReference type="EMBL" id="OFI33245.1"/>
    </source>
</evidence>
<dbReference type="InterPro" id="IPR001048">
    <property type="entry name" value="Asp/Glu/Uridylate_kinase"/>
</dbReference>
<evidence type="ECO:0000313" key="11">
    <source>
        <dbReference type="Proteomes" id="UP000176037"/>
    </source>
</evidence>
<evidence type="ECO:0000256" key="4">
    <source>
        <dbReference type="ARBA" id="ARBA00022605"/>
    </source>
</evidence>
<evidence type="ECO:0000256" key="7">
    <source>
        <dbReference type="ARBA" id="ARBA00048372"/>
    </source>
</evidence>
<sequence length="437" mass="48415">MVLSHHESIGLFRSSAPYINAHRGKTFVLMFGGEAIEDDNFPHIIQDIALLSSLGVRLVLVHGARPQIDQRVALRKTEPRFSHEVRITDKETLECVKDAAGSVRCHIEALLTMGLPNSPMHGAHIRVCTGNLVVAKPMGVLDGVDFENTGQVRRIDTNGINDHLNDGSIVLLSPMGYSSTGEVFNLSHEDVATQAAIALKADKLVVFSNYSGIFRKDGKLIRTIERTVLEQLHRDGELMTEDTVIRALTTSIAAGIPRAHCVSYETDGALLQELFTRDGAGSLVMENHYEQLREATIDDVGGILNLIKPLEESGVLVKRSRERLENEIHQFIVIERDGMIIACAALYLYPDDGSAELACVATHPDYRGKNRGERILDEVRERAIAAGIQRLFVLTTVTGHWFLDQGFKAATVDALPAQKKELYNFQRKSKVYTLDIE</sequence>
<reference evidence="10 11" key="1">
    <citation type="submission" date="2016-09" db="EMBL/GenBank/DDBJ databases">
        <title>Alteromonas lipolytica, a new species isolated from sea water.</title>
        <authorList>
            <person name="Wu Y.-H."/>
            <person name="Cheng H."/>
            <person name="Xu X.-W."/>
        </authorList>
    </citation>
    <scope>NUCLEOTIDE SEQUENCE [LARGE SCALE GENOMIC DNA]</scope>
    <source>
        <strain evidence="10 11">JW12</strain>
    </source>
</reference>
<dbReference type="GO" id="GO:0006526">
    <property type="term" value="P:L-arginine biosynthetic process"/>
    <property type="evidence" value="ECO:0007669"/>
    <property type="project" value="UniProtKB-UniRule"/>
</dbReference>
<dbReference type="CDD" id="cd04301">
    <property type="entry name" value="NAT_SF"/>
    <property type="match status" value="1"/>
</dbReference>
<dbReference type="RefSeq" id="WP_070177621.1">
    <property type="nucleotide sequence ID" value="NZ_BMJR01000002.1"/>
</dbReference>
<comment type="catalytic activity">
    <reaction evidence="7 8">
        <text>L-glutamate + acetyl-CoA = N-acetyl-L-glutamate + CoA + H(+)</text>
        <dbReference type="Rhea" id="RHEA:24292"/>
        <dbReference type="ChEBI" id="CHEBI:15378"/>
        <dbReference type="ChEBI" id="CHEBI:29985"/>
        <dbReference type="ChEBI" id="CHEBI:44337"/>
        <dbReference type="ChEBI" id="CHEBI:57287"/>
        <dbReference type="ChEBI" id="CHEBI:57288"/>
        <dbReference type="EC" id="2.3.1.1"/>
    </reaction>
</comment>
<dbReference type="InterPro" id="IPR000182">
    <property type="entry name" value="GNAT_dom"/>
</dbReference>
<dbReference type="InterPro" id="IPR036393">
    <property type="entry name" value="AceGlu_kinase-like_sf"/>
</dbReference>
<evidence type="ECO:0000256" key="8">
    <source>
        <dbReference type="HAMAP-Rule" id="MF_01105"/>
    </source>
</evidence>
<dbReference type="PANTHER" id="PTHR30602">
    <property type="entry name" value="AMINO-ACID ACETYLTRANSFERASE"/>
    <property type="match status" value="1"/>
</dbReference>
<dbReference type="Pfam" id="PF00696">
    <property type="entry name" value="AA_kinase"/>
    <property type="match status" value="1"/>
</dbReference>
<evidence type="ECO:0000256" key="5">
    <source>
        <dbReference type="ARBA" id="ARBA00022679"/>
    </source>
</evidence>
<dbReference type="InterPro" id="IPR010167">
    <property type="entry name" value="NH2A_AcTrfase"/>
</dbReference>
<keyword evidence="8" id="KW-0963">Cytoplasm</keyword>
<dbReference type="OrthoDB" id="9802238at2"/>
<keyword evidence="11" id="KW-1185">Reference proteome</keyword>
<keyword evidence="3 8" id="KW-0055">Arginine biosynthesis</keyword>
<evidence type="ECO:0000256" key="2">
    <source>
        <dbReference type="ARBA" id="ARBA00009145"/>
    </source>
</evidence>
<evidence type="ECO:0000259" key="9">
    <source>
        <dbReference type="PROSITE" id="PS51186"/>
    </source>
</evidence>
<evidence type="ECO:0000256" key="1">
    <source>
        <dbReference type="ARBA" id="ARBA00004925"/>
    </source>
</evidence>
<dbReference type="Gene3D" id="3.40.1160.10">
    <property type="entry name" value="Acetylglutamate kinase-like"/>
    <property type="match status" value="1"/>
</dbReference>
<dbReference type="CDD" id="cd04237">
    <property type="entry name" value="AAK_NAGS-ABP"/>
    <property type="match status" value="1"/>
</dbReference>
<keyword evidence="5 8" id="KW-0808">Transferase</keyword>
<evidence type="ECO:0000256" key="6">
    <source>
        <dbReference type="ARBA" id="ARBA00023315"/>
    </source>
</evidence>
<dbReference type="NCBIfam" id="NF003641">
    <property type="entry name" value="PRK05279.1"/>
    <property type="match status" value="1"/>
</dbReference>
<comment type="pathway">
    <text evidence="1 8">Amino-acid biosynthesis; L-arginine biosynthesis; N(2)-acetyl-L-ornithine from L-glutamate: step 1/4.</text>
</comment>